<accession>A0ABP8JNF9</accession>
<dbReference type="PANTHER" id="PTHR30487">
    <property type="entry name" value="TYPE 4 PREPILIN-LIKE PROTEINS LEADER PEPTIDE-PROCESSING ENZYME"/>
    <property type="match status" value="1"/>
</dbReference>
<evidence type="ECO:0000313" key="4">
    <source>
        <dbReference type="EMBL" id="GAA4393537.1"/>
    </source>
</evidence>
<reference evidence="5" key="1">
    <citation type="journal article" date="2019" name="Int. J. Syst. Evol. Microbiol.">
        <title>The Global Catalogue of Microorganisms (GCM) 10K type strain sequencing project: providing services to taxonomists for standard genome sequencing and annotation.</title>
        <authorList>
            <consortium name="The Broad Institute Genomics Platform"/>
            <consortium name="The Broad Institute Genome Sequencing Center for Infectious Disease"/>
            <person name="Wu L."/>
            <person name="Ma J."/>
        </authorList>
    </citation>
    <scope>NUCLEOTIDE SEQUENCE [LARGE SCALE GENOMIC DNA]</scope>
    <source>
        <strain evidence="5">JCM 17808</strain>
    </source>
</reference>
<dbReference type="InterPro" id="IPR000045">
    <property type="entry name" value="Prepilin_IV_endopep_pep"/>
</dbReference>
<dbReference type="EMBL" id="BAABGL010000018">
    <property type="protein sequence ID" value="GAA4393537.1"/>
    <property type="molecule type" value="Genomic_DNA"/>
</dbReference>
<feature type="transmembrane region" description="Helical" evidence="2">
    <location>
        <begin position="53"/>
        <end position="79"/>
    </location>
</feature>
<feature type="transmembrane region" description="Helical" evidence="2">
    <location>
        <begin position="85"/>
        <end position="103"/>
    </location>
</feature>
<gene>
    <name evidence="4" type="ORF">GCM10023167_22620</name>
</gene>
<dbReference type="Pfam" id="PF01478">
    <property type="entry name" value="Peptidase_A24"/>
    <property type="match status" value="1"/>
</dbReference>
<comment type="similarity">
    <text evidence="1">Belongs to the peptidase A24 family.</text>
</comment>
<keyword evidence="2" id="KW-0812">Transmembrane</keyword>
<keyword evidence="5" id="KW-1185">Reference proteome</keyword>
<feature type="transmembrane region" description="Helical" evidence="2">
    <location>
        <begin position="156"/>
        <end position="175"/>
    </location>
</feature>
<dbReference type="RefSeq" id="WP_345032181.1">
    <property type="nucleotide sequence ID" value="NZ_BAABGL010000018.1"/>
</dbReference>
<evidence type="ECO:0000256" key="1">
    <source>
        <dbReference type="ARBA" id="ARBA00005801"/>
    </source>
</evidence>
<organism evidence="4 5">
    <name type="scientific">Brevibacterium pityocampae</name>
    <dbReference type="NCBI Taxonomy" id="506594"/>
    <lineage>
        <taxon>Bacteria</taxon>
        <taxon>Bacillati</taxon>
        <taxon>Actinomycetota</taxon>
        <taxon>Actinomycetes</taxon>
        <taxon>Micrococcales</taxon>
        <taxon>Brevibacteriaceae</taxon>
        <taxon>Brevibacterium</taxon>
    </lineage>
</organism>
<dbReference type="PANTHER" id="PTHR30487:SF0">
    <property type="entry name" value="PREPILIN LEADER PEPTIDASE_N-METHYLTRANSFERASE-RELATED"/>
    <property type="match status" value="1"/>
</dbReference>
<evidence type="ECO:0000259" key="3">
    <source>
        <dbReference type="Pfam" id="PF01478"/>
    </source>
</evidence>
<dbReference type="Proteomes" id="UP001500642">
    <property type="component" value="Unassembled WGS sequence"/>
</dbReference>
<proteinExistence type="inferred from homology"/>
<feature type="transmembrane region" description="Helical" evidence="2">
    <location>
        <begin position="235"/>
        <end position="255"/>
    </location>
</feature>
<feature type="transmembrane region" description="Helical" evidence="2">
    <location>
        <begin position="206"/>
        <end position="223"/>
    </location>
</feature>
<evidence type="ECO:0000256" key="2">
    <source>
        <dbReference type="SAM" id="Phobius"/>
    </source>
</evidence>
<evidence type="ECO:0000313" key="5">
    <source>
        <dbReference type="Proteomes" id="UP001500642"/>
    </source>
</evidence>
<dbReference type="Gene3D" id="1.20.120.1220">
    <property type="match status" value="1"/>
</dbReference>
<comment type="caution">
    <text evidence="4">The sequence shown here is derived from an EMBL/GenBank/DDBJ whole genome shotgun (WGS) entry which is preliminary data.</text>
</comment>
<dbReference type="InterPro" id="IPR050882">
    <property type="entry name" value="Prepilin_peptidase/N-MTase"/>
</dbReference>
<keyword evidence="2" id="KW-0472">Membrane</keyword>
<protein>
    <recommendedName>
        <fullName evidence="3">Prepilin type IV endopeptidase peptidase domain-containing protein</fullName>
    </recommendedName>
</protein>
<feature type="domain" description="Prepilin type IV endopeptidase peptidase" evidence="3">
    <location>
        <begin position="95"/>
        <end position="212"/>
    </location>
</feature>
<sequence length="256" mass="26981">MPEPLSLVASLSLTVLTALAVSTWIRLRFARLIDDEAGLRLLRGVDRDSTPSGLVTAVLTSSGAVIAWLAAFIVPAYLSRTVADAPILLALGLFAGATGWLFWIDSSIRRLPNRIVLPITFASLLLYLVSIVIGVTREPTGLPGTWAGAATPAVEGLISGLVVLLFFLLLAVLALRMRRTGMGGGDVKLAVVVGMLPGALSPAGPLVALVVMNLSALVHVLWLTGTRRKRWGDAIAFGPHMLIGTWTAVILGPLLL</sequence>
<feature type="transmembrane region" description="Helical" evidence="2">
    <location>
        <begin position="6"/>
        <end position="25"/>
    </location>
</feature>
<feature type="transmembrane region" description="Helical" evidence="2">
    <location>
        <begin position="115"/>
        <end position="136"/>
    </location>
</feature>
<name>A0ABP8JNF9_9MICO</name>
<keyword evidence="2" id="KW-1133">Transmembrane helix</keyword>